<dbReference type="PANTHER" id="PTHR28259">
    <property type="entry name" value="FLUORIDE EXPORT PROTEIN 1-RELATED"/>
    <property type="match status" value="1"/>
</dbReference>
<organism evidence="11 12">
    <name type="scientific">Dactylosporangium salmoneum</name>
    <dbReference type="NCBI Taxonomy" id="53361"/>
    <lineage>
        <taxon>Bacteria</taxon>
        <taxon>Bacillati</taxon>
        <taxon>Actinomycetota</taxon>
        <taxon>Actinomycetes</taxon>
        <taxon>Micromonosporales</taxon>
        <taxon>Micromonosporaceae</taxon>
        <taxon>Dactylosporangium</taxon>
    </lineage>
</organism>
<feature type="binding site" evidence="10">
    <location>
        <position position="105"/>
    </location>
    <ligand>
        <name>Na(+)</name>
        <dbReference type="ChEBI" id="CHEBI:29101"/>
        <note>structural</note>
    </ligand>
</feature>
<evidence type="ECO:0000256" key="10">
    <source>
        <dbReference type="HAMAP-Rule" id="MF_00454"/>
    </source>
</evidence>
<comment type="function">
    <text evidence="9 10">Fluoride-specific ion channel. Important for reducing fluoride concentration in the cell, thus reducing its toxicity.</text>
</comment>
<sequence length="154" mass="15892">MAEHNAAPVDADVDLHVPADRAELRPSPLPVLAAISAGGVCGALARYGLQQAWPHPPGGFPWATFAVNVSGCLLIGVLMVIVTEMVTNRPLLRPFLGVGVLGGYTTFSTYAVDIHGAASAGAPWVALGYLAITLVGALLAVWAGTALTRAVVRR</sequence>
<keyword evidence="5 10" id="KW-0472">Membrane</keyword>
<evidence type="ECO:0000256" key="5">
    <source>
        <dbReference type="ARBA" id="ARBA00023136"/>
    </source>
</evidence>
<protein>
    <recommendedName>
        <fullName evidence="10">Fluoride-specific ion channel FluC</fullName>
    </recommendedName>
</protein>
<name>A0ABN3H7B0_9ACTN</name>
<evidence type="ECO:0000256" key="4">
    <source>
        <dbReference type="ARBA" id="ARBA00022989"/>
    </source>
</evidence>
<evidence type="ECO:0000256" key="9">
    <source>
        <dbReference type="ARBA" id="ARBA00049940"/>
    </source>
</evidence>
<dbReference type="Pfam" id="PF02537">
    <property type="entry name" value="CRCB"/>
    <property type="match status" value="1"/>
</dbReference>
<reference evidence="11 12" key="1">
    <citation type="journal article" date="2019" name="Int. J. Syst. Evol. Microbiol.">
        <title>The Global Catalogue of Microorganisms (GCM) 10K type strain sequencing project: providing services to taxonomists for standard genome sequencing and annotation.</title>
        <authorList>
            <consortium name="The Broad Institute Genomics Platform"/>
            <consortium name="The Broad Institute Genome Sequencing Center for Infectious Disease"/>
            <person name="Wu L."/>
            <person name="Ma J."/>
        </authorList>
    </citation>
    <scope>NUCLEOTIDE SEQUENCE [LARGE SCALE GENOMIC DNA]</scope>
    <source>
        <strain evidence="11 12">JCM 3272</strain>
    </source>
</reference>
<comment type="caution">
    <text evidence="11">The sequence shown here is derived from an EMBL/GenBank/DDBJ whole genome shotgun (WGS) entry which is preliminary data.</text>
</comment>
<evidence type="ECO:0000256" key="1">
    <source>
        <dbReference type="ARBA" id="ARBA00004651"/>
    </source>
</evidence>
<comment type="activity regulation">
    <text evidence="10">Na(+) is not transported, but it plays an essential structural role and its presence is essential for fluoride channel function.</text>
</comment>
<keyword evidence="2 10" id="KW-1003">Cell membrane</keyword>
<feature type="transmembrane region" description="Helical" evidence="10">
    <location>
        <begin position="94"/>
        <end position="112"/>
    </location>
</feature>
<keyword evidence="3 10" id="KW-0812">Transmembrane</keyword>
<feature type="transmembrane region" description="Helical" evidence="10">
    <location>
        <begin position="60"/>
        <end position="82"/>
    </location>
</feature>
<keyword evidence="6 10" id="KW-0407">Ion channel</keyword>
<accession>A0ABN3H7B0</accession>
<dbReference type="InterPro" id="IPR003691">
    <property type="entry name" value="FluC"/>
</dbReference>
<keyword evidence="10" id="KW-0813">Transport</keyword>
<keyword evidence="4 10" id="KW-1133">Transmembrane helix</keyword>
<dbReference type="Proteomes" id="UP001501444">
    <property type="component" value="Unassembled WGS sequence"/>
</dbReference>
<keyword evidence="10" id="KW-0406">Ion transport</keyword>
<feature type="transmembrane region" description="Helical" evidence="10">
    <location>
        <begin position="124"/>
        <end position="147"/>
    </location>
</feature>
<comment type="similarity">
    <text evidence="7 10">Belongs to the fluoride channel Fluc/FEX (TC 1.A.43) family.</text>
</comment>
<evidence type="ECO:0000256" key="7">
    <source>
        <dbReference type="ARBA" id="ARBA00035120"/>
    </source>
</evidence>
<feature type="transmembrane region" description="Helical" evidence="10">
    <location>
        <begin position="29"/>
        <end position="48"/>
    </location>
</feature>
<evidence type="ECO:0000256" key="6">
    <source>
        <dbReference type="ARBA" id="ARBA00023303"/>
    </source>
</evidence>
<gene>
    <name evidence="10 11" type="primary">crcB</name>
    <name evidence="10" type="synonym">fluC</name>
    <name evidence="11" type="ORF">GCM10010170_072450</name>
</gene>
<keyword evidence="12" id="KW-1185">Reference proteome</keyword>
<dbReference type="HAMAP" id="MF_00454">
    <property type="entry name" value="FluC"/>
    <property type="match status" value="1"/>
</dbReference>
<evidence type="ECO:0000313" key="11">
    <source>
        <dbReference type="EMBL" id="GAA2371175.1"/>
    </source>
</evidence>
<dbReference type="EMBL" id="BAAARV010000071">
    <property type="protein sequence ID" value="GAA2371175.1"/>
    <property type="molecule type" value="Genomic_DNA"/>
</dbReference>
<evidence type="ECO:0000256" key="2">
    <source>
        <dbReference type="ARBA" id="ARBA00022475"/>
    </source>
</evidence>
<evidence type="ECO:0000256" key="3">
    <source>
        <dbReference type="ARBA" id="ARBA00022692"/>
    </source>
</evidence>
<comment type="subcellular location">
    <subcellularLocation>
        <location evidence="1 10">Cell membrane</location>
        <topology evidence="1 10">Multi-pass membrane protein</topology>
    </subcellularLocation>
</comment>
<comment type="catalytic activity">
    <reaction evidence="8">
        <text>fluoride(in) = fluoride(out)</text>
        <dbReference type="Rhea" id="RHEA:76159"/>
        <dbReference type="ChEBI" id="CHEBI:17051"/>
    </reaction>
    <physiologicalReaction direction="left-to-right" evidence="8">
        <dbReference type="Rhea" id="RHEA:76160"/>
    </physiologicalReaction>
</comment>
<keyword evidence="10" id="KW-0479">Metal-binding</keyword>
<evidence type="ECO:0000313" key="12">
    <source>
        <dbReference type="Proteomes" id="UP001501444"/>
    </source>
</evidence>
<dbReference type="PANTHER" id="PTHR28259:SF1">
    <property type="entry name" value="FLUORIDE EXPORT PROTEIN 1-RELATED"/>
    <property type="match status" value="1"/>
</dbReference>
<evidence type="ECO:0000256" key="8">
    <source>
        <dbReference type="ARBA" id="ARBA00035585"/>
    </source>
</evidence>
<keyword evidence="10" id="KW-0915">Sodium</keyword>
<feature type="binding site" evidence="10">
    <location>
        <position position="102"/>
    </location>
    <ligand>
        <name>Na(+)</name>
        <dbReference type="ChEBI" id="CHEBI:29101"/>
        <note>structural</note>
    </ligand>
</feature>
<proteinExistence type="inferred from homology"/>